<protein>
    <submittedName>
        <fullName evidence="8">NAD(P)-dependent alcohol dehydrogenase</fullName>
    </submittedName>
</protein>
<evidence type="ECO:0000256" key="3">
    <source>
        <dbReference type="ARBA" id="ARBA00022833"/>
    </source>
</evidence>
<dbReference type="InterPro" id="IPR002328">
    <property type="entry name" value="ADH_Zn_CS"/>
</dbReference>
<dbReference type="GO" id="GO:0005829">
    <property type="term" value="C:cytosol"/>
    <property type="evidence" value="ECO:0007669"/>
    <property type="project" value="TreeGrafter"/>
</dbReference>
<dbReference type="SUPFAM" id="SSF50129">
    <property type="entry name" value="GroES-like"/>
    <property type="match status" value="1"/>
</dbReference>
<dbReference type="RefSeq" id="WP_151133697.1">
    <property type="nucleotide sequence ID" value="NZ_CP043311.1"/>
</dbReference>
<evidence type="ECO:0000256" key="6">
    <source>
        <dbReference type="RuleBase" id="RU361277"/>
    </source>
</evidence>
<dbReference type="InterPro" id="IPR020843">
    <property type="entry name" value="ER"/>
</dbReference>
<dbReference type="Gene3D" id="3.40.50.720">
    <property type="entry name" value="NAD(P)-binding Rossmann-like Domain"/>
    <property type="match status" value="1"/>
</dbReference>
<dbReference type="GO" id="GO:0008270">
    <property type="term" value="F:zinc ion binding"/>
    <property type="evidence" value="ECO:0007669"/>
    <property type="project" value="InterPro"/>
</dbReference>
<dbReference type="PANTHER" id="PTHR43880">
    <property type="entry name" value="ALCOHOL DEHYDROGENASE"/>
    <property type="match status" value="1"/>
</dbReference>
<feature type="domain" description="Enoyl reductase (ER)" evidence="7">
    <location>
        <begin position="14"/>
        <end position="365"/>
    </location>
</feature>
<evidence type="ECO:0000256" key="2">
    <source>
        <dbReference type="ARBA" id="ARBA00022723"/>
    </source>
</evidence>
<keyword evidence="2 6" id="KW-0479">Metal-binding</keyword>
<evidence type="ECO:0000256" key="5">
    <source>
        <dbReference type="ARBA" id="ARBA00023027"/>
    </source>
</evidence>
<gene>
    <name evidence="8" type="ORF">FXN65_13575</name>
</gene>
<dbReference type="InterPro" id="IPR036291">
    <property type="entry name" value="NAD(P)-bd_dom_sf"/>
</dbReference>
<proteinExistence type="inferred from homology"/>
<comment type="cofactor">
    <cofactor evidence="1 6">
        <name>Zn(2+)</name>
        <dbReference type="ChEBI" id="CHEBI:29105"/>
    </cofactor>
</comment>
<dbReference type="PANTHER" id="PTHR43880:SF12">
    <property type="entry name" value="ALCOHOL DEHYDROGENASE CLASS-3"/>
    <property type="match status" value="1"/>
</dbReference>
<dbReference type="FunFam" id="3.40.50.720:FF:000003">
    <property type="entry name" value="S-(hydroxymethyl)glutathione dehydrogenase"/>
    <property type="match status" value="1"/>
</dbReference>
<reference evidence="8 9" key="1">
    <citation type="submission" date="2019-08" db="EMBL/GenBank/DDBJ databases">
        <title>Whole-genome Sequencing of e-waste polymer degrading bacterium Pseudomonas sp. strain PE08.</title>
        <authorList>
            <person name="Kirdat K."/>
            <person name="Debbarma P."/>
            <person name="Narawade N."/>
            <person name="Suyal D."/>
            <person name="Thorat V."/>
            <person name="Shouche Y."/>
            <person name="Goel R."/>
            <person name="Yadav A."/>
        </authorList>
    </citation>
    <scope>NUCLEOTIDE SEQUENCE [LARGE SCALE GENOMIC DNA]</scope>
    <source>
        <strain evidence="8 9">PE08</strain>
    </source>
</reference>
<evidence type="ECO:0000259" key="7">
    <source>
        <dbReference type="SMART" id="SM00829"/>
    </source>
</evidence>
<name>A0A5J6QMN6_9GAMM</name>
<evidence type="ECO:0000313" key="8">
    <source>
        <dbReference type="EMBL" id="QEY63045.1"/>
    </source>
</evidence>
<keyword evidence="9" id="KW-1185">Reference proteome</keyword>
<dbReference type="PROSITE" id="PS00059">
    <property type="entry name" value="ADH_ZINC"/>
    <property type="match status" value="1"/>
</dbReference>
<keyword evidence="5" id="KW-0520">NAD</keyword>
<dbReference type="GO" id="GO:0051903">
    <property type="term" value="F:S-(hydroxymethyl)glutathione dehydrogenase [NAD(P)+] activity"/>
    <property type="evidence" value="ECO:0007669"/>
    <property type="project" value="TreeGrafter"/>
</dbReference>
<keyword evidence="3 6" id="KW-0862">Zinc</keyword>
<dbReference type="Gene3D" id="3.90.180.10">
    <property type="entry name" value="Medium-chain alcohol dehydrogenases, catalytic domain"/>
    <property type="match status" value="1"/>
</dbReference>
<dbReference type="SUPFAM" id="SSF51735">
    <property type="entry name" value="NAD(P)-binding Rossmann-fold domains"/>
    <property type="match status" value="1"/>
</dbReference>
<dbReference type="InterPro" id="IPR013149">
    <property type="entry name" value="ADH-like_C"/>
</dbReference>
<dbReference type="InterPro" id="IPR013154">
    <property type="entry name" value="ADH-like_N"/>
</dbReference>
<keyword evidence="4" id="KW-0560">Oxidoreductase</keyword>
<sequence>MVSLKAAVVREKSGPFRIERVALEGPRDDEVLVEVVATGICHTDLVVRDQYYPVPLPAVLGHEGAGIVRKVGSRVTKVSPGDHVVMTFASCGECHNCQKGLNGYCNDLYGLNFSGRRNDGSTPYCDEQGHSISGCFFNQSSFGELAIASPHNLVKVPQDVPLEILGPLGCGIQTGAGAVINALKPGAGSSIAVFGSGSVGLAAVMAARLVGCTTIIAVDMNQVRLDLALELGATHAINAKEQEPVEAIKALTAGEGVQYSLECTALPKVLRQAVESLRQTGVCGLIGAAALGTEVLLDMNSILFGRTLRGIIEGDSVPDIFIPQLIELWRQGSFPFDRLISFYPFEAINQAVEDSEQGKVLKAVVRLKDCGGGMQ</sequence>
<dbReference type="Pfam" id="PF00107">
    <property type="entry name" value="ADH_zinc_N"/>
    <property type="match status" value="1"/>
</dbReference>
<evidence type="ECO:0000313" key="9">
    <source>
        <dbReference type="Proteomes" id="UP000327179"/>
    </source>
</evidence>
<dbReference type="EMBL" id="CP043311">
    <property type="protein sequence ID" value="QEY63045.1"/>
    <property type="molecule type" value="Genomic_DNA"/>
</dbReference>
<comment type="similarity">
    <text evidence="6">Belongs to the zinc-containing alcohol dehydrogenase family.</text>
</comment>
<dbReference type="InterPro" id="IPR011032">
    <property type="entry name" value="GroES-like_sf"/>
</dbReference>
<dbReference type="Pfam" id="PF08240">
    <property type="entry name" value="ADH_N"/>
    <property type="match status" value="1"/>
</dbReference>
<dbReference type="KEGG" id="plal:FXN65_13575"/>
<accession>A0A5J6QMN6</accession>
<dbReference type="AlphaFoldDB" id="A0A5J6QMN6"/>
<dbReference type="GO" id="GO:0046294">
    <property type="term" value="P:formaldehyde catabolic process"/>
    <property type="evidence" value="ECO:0007669"/>
    <property type="project" value="TreeGrafter"/>
</dbReference>
<organism evidence="8 9">
    <name type="scientific">Metapseudomonas lalkuanensis</name>
    <dbReference type="NCBI Taxonomy" id="2604832"/>
    <lineage>
        <taxon>Bacteria</taxon>
        <taxon>Pseudomonadati</taxon>
        <taxon>Pseudomonadota</taxon>
        <taxon>Gammaproteobacteria</taxon>
        <taxon>Pseudomonadales</taxon>
        <taxon>Pseudomonadaceae</taxon>
        <taxon>Metapseudomonas</taxon>
    </lineage>
</organism>
<evidence type="ECO:0000256" key="4">
    <source>
        <dbReference type="ARBA" id="ARBA00023002"/>
    </source>
</evidence>
<dbReference type="Proteomes" id="UP000327179">
    <property type="component" value="Chromosome"/>
</dbReference>
<dbReference type="CDD" id="cd08278">
    <property type="entry name" value="benzyl_alcohol_DH"/>
    <property type="match status" value="1"/>
</dbReference>
<dbReference type="SMART" id="SM00829">
    <property type="entry name" value="PKS_ER"/>
    <property type="match status" value="1"/>
</dbReference>
<evidence type="ECO:0000256" key="1">
    <source>
        <dbReference type="ARBA" id="ARBA00001947"/>
    </source>
</evidence>